<keyword evidence="2" id="KW-1185">Reference proteome</keyword>
<evidence type="ECO:0000313" key="2">
    <source>
        <dbReference type="Proteomes" id="UP001165960"/>
    </source>
</evidence>
<dbReference type="EMBL" id="QTSX02001547">
    <property type="protein sequence ID" value="KAJ9080529.1"/>
    <property type="molecule type" value="Genomic_DNA"/>
</dbReference>
<name>A0ACC2U0K2_9FUNG</name>
<accession>A0ACC2U0K2</accession>
<protein>
    <submittedName>
        <fullName evidence="1">Lanosterol synthase (Oxidosqualene--lanosterol cyclase)</fullName>
        <ecNumber evidence="1">5.4.99.7</ecNumber>
    </submittedName>
</protein>
<dbReference type="Proteomes" id="UP001165960">
    <property type="component" value="Unassembled WGS sequence"/>
</dbReference>
<reference evidence="1" key="1">
    <citation type="submission" date="2022-04" db="EMBL/GenBank/DDBJ databases">
        <title>Genome of the entomopathogenic fungus Entomophthora muscae.</title>
        <authorList>
            <person name="Elya C."/>
            <person name="Lovett B.R."/>
            <person name="Lee E."/>
            <person name="Macias A.M."/>
            <person name="Hajek A.E."/>
            <person name="De Bivort B.L."/>
            <person name="Kasson M.T."/>
            <person name="De Fine Licht H.H."/>
            <person name="Stajich J.E."/>
        </authorList>
    </citation>
    <scope>NUCLEOTIDE SEQUENCE</scope>
    <source>
        <strain evidence="1">Berkeley</strain>
    </source>
</reference>
<keyword evidence="1" id="KW-0413">Isomerase</keyword>
<proteinExistence type="predicted"/>
<evidence type="ECO:0000313" key="1">
    <source>
        <dbReference type="EMBL" id="KAJ9080529.1"/>
    </source>
</evidence>
<sequence>MSMCEKTSQKHGPATDLTRWRLKVDDGRQVWHYLETDSELEAWPQTNADKYFIGLPFEKPKFERSKTAREAAENAFEFLKLIQTEEGFWSCEYGGPLFLLPGLCISHYITGFELKEPVKKEIIRYLCNFVNADGGWGLHIEHHSTMYGTVMNYVSLRILGLEADNPIMVRARELIQTRGGATSIPSWGKLLLACMNLYDYEGMHPIPPELWCLPDWSPFHPGNLWVHSRNVYTPMSYLYGVKFSCEVNTFIRSLRQEIYCEDYDVIDWPASRSEVHEIDLYTPHTTLMETLNVGLGFYEKIVNYFPYAREMGLREALNQIRMEDENTKYLDVGPVNQVLNLLCVYHADGENSEAFNLHVGRLPDFLFLGEDGMMMNGTNGVQLWDTAFIVQAVMEADIAARPGNKEALIKAHKFLDSCQIKDNSLHFGKDYRHPSKGAWPFSTRDQSYTVSDCTAEGLKAVLYLQALDFTQELVSDERLFDAVDILLSIQNSSGGSASYELVRGGAYYEYFNVSEVFGNIMIEYCYPECTTAVLLGLTTFRKFYPDYRAEEIKTAQQKAVDYIKSIQREDGSWYGSWGICFTYATFFAIESLSTFGEFYHNSSNVCQACEFLVSKQRDDGGWGETYKSCEEGVYNQASTSQVVNTSWAVLSLLAAKYPNQEIISRGVKLIVDRQLPSGEWRQELIEGVFNKNCMISYPNYKLYFTMWALGRYAKIYNNPCLE</sequence>
<comment type="caution">
    <text evidence="1">The sequence shown here is derived from an EMBL/GenBank/DDBJ whole genome shotgun (WGS) entry which is preliminary data.</text>
</comment>
<gene>
    <name evidence="1" type="primary">ERG7_3</name>
    <name evidence="1" type="ORF">DSO57_1023916</name>
</gene>
<dbReference type="EC" id="5.4.99.7" evidence="1"/>
<organism evidence="1 2">
    <name type="scientific">Entomophthora muscae</name>
    <dbReference type="NCBI Taxonomy" id="34485"/>
    <lineage>
        <taxon>Eukaryota</taxon>
        <taxon>Fungi</taxon>
        <taxon>Fungi incertae sedis</taxon>
        <taxon>Zoopagomycota</taxon>
        <taxon>Entomophthoromycotina</taxon>
        <taxon>Entomophthoromycetes</taxon>
        <taxon>Entomophthorales</taxon>
        <taxon>Entomophthoraceae</taxon>
        <taxon>Entomophthora</taxon>
    </lineage>
</organism>